<proteinExistence type="predicted"/>
<dbReference type="InterPro" id="IPR003540">
    <property type="entry name" value="ADP-ribosyltransferase"/>
</dbReference>
<dbReference type="Pfam" id="PF13424">
    <property type="entry name" value="TPR_12"/>
    <property type="match status" value="2"/>
</dbReference>
<dbReference type="PANTHER" id="PTHR45641">
    <property type="entry name" value="TETRATRICOPEPTIDE REPEAT PROTEIN (AFU_ORTHOLOGUE AFUA_6G03870)"/>
    <property type="match status" value="1"/>
</dbReference>
<dbReference type="Proteomes" id="UP000663845">
    <property type="component" value="Unassembled WGS sequence"/>
</dbReference>
<protein>
    <recommendedName>
        <fullName evidence="4">ADP ribosyltransferase domain-containing protein</fullName>
    </recommendedName>
</protein>
<dbReference type="Pfam" id="PF03496">
    <property type="entry name" value="ADPrib_exo_Tox"/>
    <property type="match status" value="1"/>
</dbReference>
<evidence type="ECO:0000259" key="4">
    <source>
        <dbReference type="Pfam" id="PF03496"/>
    </source>
</evidence>
<evidence type="ECO:0000256" key="3">
    <source>
        <dbReference type="PROSITE-ProRule" id="PRU00339"/>
    </source>
</evidence>
<feature type="domain" description="ADP ribosyltransferase" evidence="4">
    <location>
        <begin position="216"/>
        <end position="368"/>
    </location>
</feature>
<evidence type="ECO:0000313" key="5">
    <source>
        <dbReference type="EMBL" id="CAF0971999.1"/>
    </source>
</evidence>
<reference evidence="5" key="1">
    <citation type="submission" date="2021-02" db="EMBL/GenBank/DDBJ databases">
        <authorList>
            <person name="Nowell W R."/>
        </authorList>
    </citation>
    <scope>NUCLEOTIDE SEQUENCE</scope>
</reference>
<accession>A0A814ENX5</accession>
<dbReference type="Gene3D" id="1.25.40.10">
    <property type="entry name" value="Tetratricopeptide repeat domain"/>
    <property type="match status" value="2"/>
</dbReference>
<dbReference type="PROSITE" id="PS50005">
    <property type="entry name" value="TPR"/>
    <property type="match status" value="3"/>
</dbReference>
<dbReference type="InterPro" id="IPR019734">
    <property type="entry name" value="TPR_rpt"/>
</dbReference>
<feature type="repeat" description="TPR" evidence="3">
    <location>
        <begin position="563"/>
        <end position="596"/>
    </location>
</feature>
<keyword evidence="1" id="KW-0677">Repeat</keyword>
<comment type="caution">
    <text evidence="5">The sequence shown here is derived from an EMBL/GenBank/DDBJ whole genome shotgun (WGS) entry which is preliminary data.</text>
</comment>
<keyword evidence="2 3" id="KW-0802">TPR repeat</keyword>
<evidence type="ECO:0000313" key="6">
    <source>
        <dbReference type="Proteomes" id="UP000663845"/>
    </source>
</evidence>
<dbReference type="Pfam" id="PF13181">
    <property type="entry name" value="TPR_8"/>
    <property type="match status" value="1"/>
</dbReference>
<dbReference type="SUPFAM" id="SSF48452">
    <property type="entry name" value="TPR-like"/>
    <property type="match status" value="1"/>
</dbReference>
<name>A0A814ENX5_9BILA</name>
<dbReference type="PANTHER" id="PTHR45641:SF19">
    <property type="entry name" value="NEPHROCYSTIN-3"/>
    <property type="match status" value="1"/>
</dbReference>
<feature type="repeat" description="TPR" evidence="3">
    <location>
        <begin position="479"/>
        <end position="512"/>
    </location>
</feature>
<organism evidence="5 6">
    <name type="scientific">Adineta steineri</name>
    <dbReference type="NCBI Taxonomy" id="433720"/>
    <lineage>
        <taxon>Eukaryota</taxon>
        <taxon>Metazoa</taxon>
        <taxon>Spiralia</taxon>
        <taxon>Gnathifera</taxon>
        <taxon>Rotifera</taxon>
        <taxon>Eurotatoria</taxon>
        <taxon>Bdelloidea</taxon>
        <taxon>Adinetida</taxon>
        <taxon>Adinetidae</taxon>
        <taxon>Adineta</taxon>
    </lineage>
</organism>
<dbReference type="SUPFAM" id="SSF56399">
    <property type="entry name" value="ADP-ribosylation"/>
    <property type="match status" value="1"/>
</dbReference>
<dbReference type="EMBL" id="CAJNOG010000120">
    <property type="protein sequence ID" value="CAF0971999.1"/>
    <property type="molecule type" value="Genomic_DNA"/>
</dbReference>
<evidence type="ECO:0000256" key="2">
    <source>
        <dbReference type="ARBA" id="ARBA00022803"/>
    </source>
</evidence>
<dbReference type="Gene3D" id="3.90.176.10">
    <property type="entry name" value="Toxin ADP-ribosyltransferase, Chain A, domain 1"/>
    <property type="match status" value="1"/>
</dbReference>
<dbReference type="InterPro" id="IPR011990">
    <property type="entry name" value="TPR-like_helical_dom_sf"/>
</dbReference>
<dbReference type="PROSITE" id="PS51996">
    <property type="entry name" value="TR_MART"/>
    <property type="match status" value="1"/>
</dbReference>
<feature type="repeat" description="TPR" evidence="3">
    <location>
        <begin position="403"/>
        <end position="436"/>
    </location>
</feature>
<sequence length="669" mass="78786">MATPVFEYGNNLETICLVWLDAVVNTSQDNINAQQQFRQIINHLETFQNVQDCKQYLQQTSNDDRIFLIVSGRLGHEIVPQVHSYRQISSIYVYCMNKNRNEEWAKHFTKVKGVFIRFDQLKQQIQSEQLKRMENKVDEPFLMTMTKLNDMIDKSTNELNGEFLQSQLLIDCLVRMKPNLTDKTELINICKNIYANNLNELNLIKEFEDNYRLNQAIWWYTRESFLYRLLNKALRINNIDLLFLFRFFIRDIQQQLKRCQCLLPVRVYRAQLMSTDELNQLTNSLGEYISVNSFFSTSLNRQKAIKFLRDDSFSSDLQKVLFEIDANSESDYSKVYSNISSMSYYSNEQEILFTLGSIFRLLNIKQESNGLWVIQMILSNHNDENMKILFNNIKDEYSGINNETSLLSFGNILHQMGKYDLAEKYFHRLIDELPNDHDDISKCYHALGVLALLKDNYDSSLNWHEKSIEKLKSNDVHLADNYNCIGCIYQKKEDFPKALDFYNKALDIWTKTYGEDYYKIADYLNNMGCVYEIEKNYLKALEYHQKSLSIRQKCLPKYHSDLGASYNNIGNIYLRLQQYDLALENYKSSYEIKLKSLPSQRISLAATLENIALVYEQKHLYEQALSYYKKVATIFHETYSSTHNSVIQIEQDIQRVSSLINSQRLTAVF</sequence>
<gene>
    <name evidence="5" type="ORF">JYZ213_LOCUS14443</name>
</gene>
<evidence type="ECO:0000256" key="1">
    <source>
        <dbReference type="ARBA" id="ARBA00022737"/>
    </source>
</evidence>
<dbReference type="SMART" id="SM00028">
    <property type="entry name" value="TPR"/>
    <property type="match status" value="6"/>
</dbReference>
<dbReference type="AlphaFoldDB" id="A0A814ENX5"/>